<name>A0A0A9SA57_ARUDO</name>
<reference evidence="1" key="1">
    <citation type="submission" date="2014-09" db="EMBL/GenBank/DDBJ databases">
        <authorList>
            <person name="Magalhaes I.L.F."/>
            <person name="Oliveira U."/>
            <person name="Santos F.R."/>
            <person name="Vidigal T.H.D.A."/>
            <person name="Brescovit A.D."/>
            <person name="Santos A.J."/>
        </authorList>
    </citation>
    <scope>NUCLEOTIDE SEQUENCE</scope>
    <source>
        <tissue evidence="1">Shoot tissue taken approximately 20 cm above the soil surface</tissue>
    </source>
</reference>
<dbReference type="EMBL" id="GBRH01270589">
    <property type="protein sequence ID" value="JAD27306.1"/>
    <property type="molecule type" value="Transcribed_RNA"/>
</dbReference>
<evidence type="ECO:0000313" key="1">
    <source>
        <dbReference type="EMBL" id="JAD27306.1"/>
    </source>
</evidence>
<protein>
    <submittedName>
        <fullName evidence="1">Uncharacterized protein</fullName>
    </submittedName>
</protein>
<sequence>MIHELNSSF</sequence>
<reference evidence="1" key="2">
    <citation type="journal article" date="2015" name="Data Brief">
        <title>Shoot transcriptome of the giant reed, Arundo donax.</title>
        <authorList>
            <person name="Barrero R.A."/>
            <person name="Guerrero F.D."/>
            <person name="Moolhuijzen P."/>
            <person name="Goolsby J.A."/>
            <person name="Tidwell J."/>
            <person name="Bellgard S.E."/>
            <person name="Bellgard M.I."/>
        </authorList>
    </citation>
    <scope>NUCLEOTIDE SEQUENCE</scope>
    <source>
        <tissue evidence="1">Shoot tissue taken approximately 20 cm above the soil surface</tissue>
    </source>
</reference>
<accession>A0A0A9SA57</accession>
<organism evidence="1">
    <name type="scientific">Arundo donax</name>
    <name type="common">Giant reed</name>
    <name type="synonym">Donax arundinaceus</name>
    <dbReference type="NCBI Taxonomy" id="35708"/>
    <lineage>
        <taxon>Eukaryota</taxon>
        <taxon>Viridiplantae</taxon>
        <taxon>Streptophyta</taxon>
        <taxon>Embryophyta</taxon>
        <taxon>Tracheophyta</taxon>
        <taxon>Spermatophyta</taxon>
        <taxon>Magnoliopsida</taxon>
        <taxon>Liliopsida</taxon>
        <taxon>Poales</taxon>
        <taxon>Poaceae</taxon>
        <taxon>PACMAD clade</taxon>
        <taxon>Arundinoideae</taxon>
        <taxon>Arundineae</taxon>
        <taxon>Arundo</taxon>
    </lineage>
</organism>
<proteinExistence type="predicted"/>